<reference evidence="2 3" key="1">
    <citation type="submission" date="2014-01" db="EMBL/GenBank/DDBJ databases">
        <title>Plasmidome dynamics in the species complex Clostridium novyi sensu lato converts strains of independent lineages into distinctly different pathogens.</title>
        <authorList>
            <person name="Skarin H."/>
            <person name="Segerman B."/>
        </authorList>
    </citation>
    <scope>NUCLEOTIDE SEQUENCE [LARGE SCALE GENOMIC DNA]</scope>
    <source>
        <strain evidence="2 3">4552</strain>
    </source>
</reference>
<evidence type="ECO:0000256" key="1">
    <source>
        <dbReference type="SAM" id="MobiDB-lite"/>
    </source>
</evidence>
<dbReference type="OrthoDB" id="1935644at2"/>
<gene>
    <name evidence="2" type="ORF">Z968_04680</name>
</gene>
<feature type="region of interest" description="Disordered" evidence="1">
    <location>
        <begin position="24"/>
        <end position="56"/>
    </location>
</feature>
<sequence length="98" mass="11638">MFNLEYRLNKVDYELQQLVNNATKDGKVHGNKETNKVNKDKKERNKKQYSDHLKKELSKQKKKKIIVDAMKVENVKVDAFRERDSKNLSQGRFLDTKL</sequence>
<dbReference type="Proteomes" id="UP000030012">
    <property type="component" value="Unassembled WGS sequence"/>
</dbReference>
<proteinExistence type="predicted"/>
<comment type="caution">
    <text evidence="2">The sequence shown here is derived from an EMBL/GenBank/DDBJ whole genome shotgun (WGS) entry which is preliminary data.</text>
</comment>
<name>A0A0A0IBU4_CLONO</name>
<evidence type="ECO:0000313" key="3">
    <source>
        <dbReference type="Proteomes" id="UP000030012"/>
    </source>
</evidence>
<evidence type="ECO:0000313" key="2">
    <source>
        <dbReference type="EMBL" id="KGM97055.1"/>
    </source>
</evidence>
<accession>A0A0A0IBU4</accession>
<dbReference type="EMBL" id="JENJ01000015">
    <property type="protein sequence ID" value="KGM97055.1"/>
    <property type="molecule type" value="Genomic_DNA"/>
</dbReference>
<organism evidence="2 3">
    <name type="scientific">Clostridium novyi A str. 4552</name>
    <dbReference type="NCBI Taxonomy" id="1444289"/>
    <lineage>
        <taxon>Bacteria</taxon>
        <taxon>Bacillati</taxon>
        <taxon>Bacillota</taxon>
        <taxon>Clostridia</taxon>
        <taxon>Eubacteriales</taxon>
        <taxon>Clostridiaceae</taxon>
        <taxon>Clostridium</taxon>
    </lineage>
</organism>
<dbReference type="AlphaFoldDB" id="A0A0A0IBU4"/>
<protein>
    <submittedName>
        <fullName evidence="2">Uncharacterized protein</fullName>
    </submittedName>
</protein>